<feature type="region of interest" description="Disordered" evidence="2">
    <location>
        <begin position="218"/>
        <end position="238"/>
    </location>
</feature>
<keyword evidence="5" id="KW-1185">Reference proteome</keyword>
<evidence type="ECO:0000256" key="2">
    <source>
        <dbReference type="SAM" id="MobiDB-lite"/>
    </source>
</evidence>
<dbReference type="SMART" id="SM00642">
    <property type="entry name" value="Aamy"/>
    <property type="match status" value="1"/>
</dbReference>
<dbReference type="AlphaFoldDB" id="A0A9W6P861"/>
<comment type="similarity">
    <text evidence="1">Belongs to the glycosyl hydrolase 13 family.</text>
</comment>
<dbReference type="GO" id="GO:0009313">
    <property type="term" value="P:oligosaccharide catabolic process"/>
    <property type="evidence" value="ECO:0007669"/>
    <property type="project" value="TreeGrafter"/>
</dbReference>
<dbReference type="Gene3D" id="3.20.20.80">
    <property type="entry name" value="Glycosidases"/>
    <property type="match status" value="1"/>
</dbReference>
<protein>
    <submittedName>
        <fullName evidence="4">Glycosidase</fullName>
    </submittedName>
</protein>
<evidence type="ECO:0000256" key="1">
    <source>
        <dbReference type="ARBA" id="ARBA00008061"/>
    </source>
</evidence>
<evidence type="ECO:0000313" key="4">
    <source>
        <dbReference type="EMBL" id="GLU48822.1"/>
    </source>
</evidence>
<dbReference type="GO" id="GO:0004556">
    <property type="term" value="F:alpha-amylase activity"/>
    <property type="evidence" value="ECO:0007669"/>
    <property type="project" value="TreeGrafter"/>
</dbReference>
<feature type="compositionally biased region" description="Polar residues" evidence="2">
    <location>
        <begin position="223"/>
        <end position="234"/>
    </location>
</feature>
<dbReference type="RefSeq" id="WP_285760295.1">
    <property type="nucleotide sequence ID" value="NZ_BSQG01000005.1"/>
</dbReference>
<sequence>MSRNWWRDAVIYQVYPRSFTDADGDGLGDIPGVTSRIGYLSALGVDAIWLSPFYPSPLADGGYDVADFRDVDPRLGTLEDFDVLVAAAHERDIKIIVDIVPNHTSDQHAWFQQALAAAPGSPERQRYVFREGRGPDGSLPPSGWQSMFGGPAWTRVPDGQWYLHLFAREQPDLNWDEPEVRAEFTDILRFWSRRGVDGFRIDVANALVKDLKEPLREVEEASDSNSLDSVSTNPDHPHWDRPEVHEIYREWRRVLDEFDPPRVAVAEAWLPSERLARYVRPDELHQAFNFEFLRCPWHADSYRKVIGTSLDDAGSVGTVATWVLSNHDVVRPASVLGLPEGTDLNEWLMSGGKEPECDRGLGLRRARAAALLELALPGATYVYQGEELGLPEVAALPAGVLQDPTWERTGNTVKGRDGCRVPIPWEREGPSLGFGETEGWLPQPLDWAALSVAAQTGDPASTLELYRSALRERKAFAGDESFAWEDTLNDGDVLAYRRGTDVLVLVNTGTEPIPLPQGQVILSSVGLTGDSLPGDAAVWLRVAAEG</sequence>
<evidence type="ECO:0000259" key="3">
    <source>
        <dbReference type="SMART" id="SM00642"/>
    </source>
</evidence>
<reference evidence="4" key="1">
    <citation type="submission" date="2023-02" db="EMBL/GenBank/DDBJ databases">
        <title>Nocardiopsis ansamitocini NBRC 112285.</title>
        <authorList>
            <person name="Ichikawa N."/>
            <person name="Sato H."/>
            <person name="Tonouchi N."/>
        </authorList>
    </citation>
    <scope>NUCLEOTIDE SEQUENCE</scope>
    <source>
        <strain evidence="4">NBRC 112285</strain>
    </source>
</reference>
<dbReference type="InterPro" id="IPR045857">
    <property type="entry name" value="O16G_dom_2"/>
</dbReference>
<dbReference type="PANTHER" id="PTHR10357:SF179">
    <property type="entry name" value="NEUTRAL AND BASIC AMINO ACID TRANSPORT PROTEIN RBAT"/>
    <property type="match status" value="1"/>
</dbReference>
<dbReference type="EMBL" id="BSQG01000005">
    <property type="protein sequence ID" value="GLU48822.1"/>
    <property type="molecule type" value="Genomic_DNA"/>
</dbReference>
<dbReference type="CDD" id="cd11332">
    <property type="entry name" value="AmyAc_OligoGlu_TS"/>
    <property type="match status" value="1"/>
</dbReference>
<keyword evidence="4" id="KW-0378">Hydrolase</keyword>
<proteinExistence type="inferred from homology"/>
<gene>
    <name evidence="4" type="ORF">Nans01_31730</name>
</gene>
<evidence type="ECO:0000313" key="5">
    <source>
        <dbReference type="Proteomes" id="UP001165092"/>
    </source>
</evidence>
<comment type="caution">
    <text evidence="4">The sequence shown here is derived from an EMBL/GenBank/DDBJ whole genome shotgun (WGS) entry which is preliminary data.</text>
</comment>
<accession>A0A9W6P861</accession>
<name>A0A9W6P861_9ACTN</name>
<dbReference type="PANTHER" id="PTHR10357">
    <property type="entry name" value="ALPHA-AMYLASE FAMILY MEMBER"/>
    <property type="match status" value="1"/>
</dbReference>
<organism evidence="4 5">
    <name type="scientific">Nocardiopsis ansamitocini</name>
    <dbReference type="NCBI Taxonomy" id="1670832"/>
    <lineage>
        <taxon>Bacteria</taxon>
        <taxon>Bacillati</taxon>
        <taxon>Actinomycetota</taxon>
        <taxon>Actinomycetes</taxon>
        <taxon>Streptosporangiales</taxon>
        <taxon>Nocardiopsidaceae</taxon>
        <taxon>Nocardiopsis</taxon>
    </lineage>
</organism>
<dbReference type="InterPro" id="IPR017853">
    <property type="entry name" value="GH"/>
</dbReference>
<dbReference type="Pfam" id="PF00128">
    <property type="entry name" value="Alpha-amylase"/>
    <property type="match status" value="1"/>
</dbReference>
<feature type="domain" description="Glycosyl hydrolase family 13 catalytic" evidence="3">
    <location>
        <begin position="13"/>
        <end position="420"/>
    </location>
</feature>
<dbReference type="Proteomes" id="UP001165092">
    <property type="component" value="Unassembled WGS sequence"/>
</dbReference>
<dbReference type="SUPFAM" id="SSF51445">
    <property type="entry name" value="(Trans)glycosidases"/>
    <property type="match status" value="1"/>
</dbReference>
<dbReference type="Gene3D" id="3.90.400.10">
    <property type="entry name" value="Oligo-1,6-glucosidase, Domain 2"/>
    <property type="match status" value="1"/>
</dbReference>
<keyword evidence="4" id="KW-0326">Glycosidase</keyword>
<dbReference type="InterPro" id="IPR006047">
    <property type="entry name" value="GH13_cat_dom"/>
</dbReference>